<feature type="compositionally biased region" description="Polar residues" evidence="1">
    <location>
        <begin position="51"/>
        <end position="75"/>
    </location>
</feature>
<feature type="compositionally biased region" description="Gly residues" evidence="1">
    <location>
        <begin position="1"/>
        <end position="11"/>
    </location>
</feature>
<sequence>MGAQGHPGGQFRGSHGRGILPGPIRPIRGYGVTGLRNCTGAEPTPGIAASPFSTLTQRTQKNETSTGMGDATLSSKRPEGNVF</sequence>
<name>A0A0W8G2C5_9ZZZZ</name>
<comment type="caution">
    <text evidence="2">The sequence shown here is derived from an EMBL/GenBank/DDBJ whole genome shotgun (WGS) entry which is preliminary data.</text>
</comment>
<gene>
    <name evidence="2" type="ORF">ASZ90_002808</name>
</gene>
<dbReference type="EMBL" id="LNQE01000338">
    <property type="protein sequence ID" value="KUG27339.1"/>
    <property type="molecule type" value="Genomic_DNA"/>
</dbReference>
<feature type="region of interest" description="Disordered" evidence="1">
    <location>
        <begin position="40"/>
        <end position="83"/>
    </location>
</feature>
<organism evidence="2">
    <name type="scientific">hydrocarbon metagenome</name>
    <dbReference type="NCBI Taxonomy" id="938273"/>
    <lineage>
        <taxon>unclassified sequences</taxon>
        <taxon>metagenomes</taxon>
        <taxon>ecological metagenomes</taxon>
    </lineage>
</organism>
<dbReference type="AlphaFoldDB" id="A0A0W8G2C5"/>
<accession>A0A0W8G2C5</accession>
<reference evidence="2" key="1">
    <citation type="journal article" date="2015" name="Proc. Natl. Acad. Sci. U.S.A.">
        <title>Networks of energetic and metabolic interactions define dynamics in microbial communities.</title>
        <authorList>
            <person name="Embree M."/>
            <person name="Liu J.K."/>
            <person name="Al-Bassam M.M."/>
            <person name="Zengler K."/>
        </authorList>
    </citation>
    <scope>NUCLEOTIDE SEQUENCE</scope>
</reference>
<protein>
    <submittedName>
        <fullName evidence="2">Uncharacterized protein</fullName>
    </submittedName>
</protein>
<proteinExistence type="predicted"/>
<feature type="region of interest" description="Disordered" evidence="1">
    <location>
        <begin position="1"/>
        <end position="28"/>
    </location>
</feature>
<evidence type="ECO:0000256" key="1">
    <source>
        <dbReference type="SAM" id="MobiDB-lite"/>
    </source>
</evidence>
<evidence type="ECO:0000313" key="2">
    <source>
        <dbReference type="EMBL" id="KUG27339.1"/>
    </source>
</evidence>